<reference evidence="3 4" key="1">
    <citation type="submission" date="2024-08" db="EMBL/GenBank/DDBJ databases">
        <authorList>
            <person name="Cucini C."/>
            <person name="Frati F."/>
        </authorList>
    </citation>
    <scope>NUCLEOTIDE SEQUENCE [LARGE SCALE GENOMIC DNA]</scope>
</reference>
<keyword evidence="2" id="KW-0472">Membrane</keyword>
<feature type="transmembrane region" description="Helical" evidence="2">
    <location>
        <begin position="12"/>
        <end position="34"/>
    </location>
</feature>
<dbReference type="Proteomes" id="UP001642540">
    <property type="component" value="Unassembled WGS sequence"/>
</dbReference>
<feature type="compositionally biased region" description="Low complexity" evidence="1">
    <location>
        <begin position="102"/>
        <end position="118"/>
    </location>
</feature>
<gene>
    <name evidence="3" type="ORF">ODALV1_LOCUS25642</name>
</gene>
<proteinExistence type="predicted"/>
<keyword evidence="2" id="KW-0812">Transmembrane</keyword>
<accession>A0ABP1RSI5</accession>
<sequence length="130" mass="14156">MLLPPEGIFSTSSVPISILLVVACVVMKVVSFLLQRRLDNDGSQAQVGNDNIGDQQGEQVLETSCLNQEVSQGGRNEWRSQARNQNQSHSFPFSFHQNQAPTLSEVSNTSTSSPTSSTRSRRIEASSTST</sequence>
<evidence type="ECO:0000313" key="3">
    <source>
        <dbReference type="EMBL" id="CAL8134702.1"/>
    </source>
</evidence>
<protein>
    <submittedName>
        <fullName evidence="3">Uncharacterized protein</fullName>
    </submittedName>
</protein>
<dbReference type="EMBL" id="CAXLJM020000105">
    <property type="protein sequence ID" value="CAL8134702.1"/>
    <property type="molecule type" value="Genomic_DNA"/>
</dbReference>
<keyword evidence="2" id="KW-1133">Transmembrane helix</keyword>
<feature type="compositionally biased region" description="Polar residues" evidence="1">
    <location>
        <begin position="71"/>
        <end position="101"/>
    </location>
</feature>
<name>A0ABP1RSI5_9HEXA</name>
<evidence type="ECO:0000256" key="1">
    <source>
        <dbReference type="SAM" id="MobiDB-lite"/>
    </source>
</evidence>
<evidence type="ECO:0000256" key="2">
    <source>
        <dbReference type="SAM" id="Phobius"/>
    </source>
</evidence>
<comment type="caution">
    <text evidence="3">The sequence shown here is derived from an EMBL/GenBank/DDBJ whole genome shotgun (WGS) entry which is preliminary data.</text>
</comment>
<organism evidence="3 4">
    <name type="scientific">Orchesella dallaii</name>
    <dbReference type="NCBI Taxonomy" id="48710"/>
    <lineage>
        <taxon>Eukaryota</taxon>
        <taxon>Metazoa</taxon>
        <taxon>Ecdysozoa</taxon>
        <taxon>Arthropoda</taxon>
        <taxon>Hexapoda</taxon>
        <taxon>Collembola</taxon>
        <taxon>Entomobryomorpha</taxon>
        <taxon>Entomobryoidea</taxon>
        <taxon>Orchesellidae</taxon>
        <taxon>Orchesellinae</taxon>
        <taxon>Orchesella</taxon>
    </lineage>
</organism>
<evidence type="ECO:0000313" key="4">
    <source>
        <dbReference type="Proteomes" id="UP001642540"/>
    </source>
</evidence>
<feature type="region of interest" description="Disordered" evidence="1">
    <location>
        <begin position="71"/>
        <end position="130"/>
    </location>
</feature>
<keyword evidence="4" id="KW-1185">Reference proteome</keyword>